<protein>
    <submittedName>
        <fullName evidence="1">Uncharacterized protein</fullName>
    </submittedName>
</protein>
<organism evidence="1 2">
    <name type="scientific">Bambusicola thoracicus</name>
    <name type="common">Chinese bamboo-partridge</name>
    <name type="synonym">Perdix thoracica</name>
    <dbReference type="NCBI Taxonomy" id="9083"/>
    <lineage>
        <taxon>Eukaryota</taxon>
        <taxon>Metazoa</taxon>
        <taxon>Chordata</taxon>
        <taxon>Craniata</taxon>
        <taxon>Vertebrata</taxon>
        <taxon>Euteleostomi</taxon>
        <taxon>Archelosauria</taxon>
        <taxon>Archosauria</taxon>
        <taxon>Dinosauria</taxon>
        <taxon>Saurischia</taxon>
        <taxon>Theropoda</taxon>
        <taxon>Coelurosauria</taxon>
        <taxon>Aves</taxon>
        <taxon>Neognathae</taxon>
        <taxon>Galloanserae</taxon>
        <taxon>Galliformes</taxon>
        <taxon>Phasianidae</taxon>
        <taxon>Perdicinae</taxon>
        <taxon>Bambusicola</taxon>
    </lineage>
</organism>
<dbReference type="AlphaFoldDB" id="A0A2P4SMX3"/>
<gene>
    <name evidence="1" type="ORF">CIB84_010803</name>
</gene>
<name>A0A2P4SMX3_BAMTH</name>
<dbReference type="EMBL" id="PPHD01034230">
    <property type="protein sequence ID" value="POI25446.1"/>
    <property type="molecule type" value="Genomic_DNA"/>
</dbReference>
<comment type="caution">
    <text evidence="1">The sequence shown here is derived from an EMBL/GenBank/DDBJ whole genome shotgun (WGS) entry which is preliminary data.</text>
</comment>
<accession>A0A2P4SMX3</accession>
<dbReference type="Proteomes" id="UP000237246">
    <property type="component" value="Unassembled WGS sequence"/>
</dbReference>
<keyword evidence="2" id="KW-1185">Reference proteome</keyword>
<reference evidence="1 2" key="1">
    <citation type="submission" date="2018-01" db="EMBL/GenBank/DDBJ databases">
        <title>Comparison of the Chinese Bamboo Partridge and Red Junglefowl genome sequences highlights the importance of demography in genome evolution.</title>
        <authorList>
            <person name="Tiley G.P."/>
            <person name="Kimball R.T."/>
            <person name="Braun E.L."/>
            <person name="Burleigh J.G."/>
        </authorList>
    </citation>
    <scope>NUCLEOTIDE SEQUENCE [LARGE SCALE GENOMIC DNA]</scope>
    <source>
        <strain evidence="1">RTK389</strain>
        <tissue evidence="1">Blood</tissue>
    </source>
</reference>
<sequence length="17" mass="1977">MYMCLYQILGSQLTGQK</sequence>
<proteinExistence type="predicted"/>
<evidence type="ECO:0000313" key="2">
    <source>
        <dbReference type="Proteomes" id="UP000237246"/>
    </source>
</evidence>
<evidence type="ECO:0000313" key="1">
    <source>
        <dbReference type="EMBL" id="POI25446.1"/>
    </source>
</evidence>